<comment type="caution">
    <text evidence="2">The sequence shown here is derived from an EMBL/GenBank/DDBJ whole genome shotgun (WGS) entry which is preliminary data.</text>
</comment>
<dbReference type="RefSeq" id="WP_106124938.1">
    <property type="nucleotide sequence ID" value="NZ_PVZG01000001.1"/>
</dbReference>
<dbReference type="Proteomes" id="UP000239209">
    <property type="component" value="Unassembled WGS sequence"/>
</dbReference>
<keyword evidence="3" id="KW-1185">Reference proteome</keyword>
<sequence length="269" mass="27751">MHLSVRIATTVLTLPLLTAGLAATAAPASAAAPSASAATAASAFSARAAAGAPAPVTVARYTFDTGTVAGGRVADRSGRGSALTVRTADRGRINFNGTTADKYAAFPVPCAAKASACPRALLEGTDDPDLDPGTRLFRWGATLRLTKAQVTGSSNVVQKGVVDTESQWKLQIGANQAKAHCVVVGQGSATPYLVRSKAGVADNKWHDVMCQRSGTRLTVYVDGRDSGSIAIPAELSIGNNLPLRIGGPNFNTRSDMYHGLLDDVYARLG</sequence>
<organism evidence="2 3">
    <name type="scientific">Pseudosporangium ferrugineum</name>
    <dbReference type="NCBI Taxonomy" id="439699"/>
    <lineage>
        <taxon>Bacteria</taxon>
        <taxon>Bacillati</taxon>
        <taxon>Actinomycetota</taxon>
        <taxon>Actinomycetes</taxon>
        <taxon>Micromonosporales</taxon>
        <taxon>Micromonosporaceae</taxon>
        <taxon>Pseudosporangium</taxon>
    </lineage>
</organism>
<keyword evidence="2" id="KW-0430">Lectin</keyword>
<dbReference type="GO" id="GO:0030246">
    <property type="term" value="F:carbohydrate binding"/>
    <property type="evidence" value="ECO:0007669"/>
    <property type="project" value="UniProtKB-KW"/>
</dbReference>
<gene>
    <name evidence="2" type="ORF">CLV70_101848</name>
</gene>
<keyword evidence="1" id="KW-0732">Signal</keyword>
<dbReference type="Pfam" id="PF13385">
    <property type="entry name" value="Laminin_G_3"/>
    <property type="match status" value="1"/>
</dbReference>
<dbReference type="SUPFAM" id="SSF49899">
    <property type="entry name" value="Concanavalin A-like lectins/glucanases"/>
    <property type="match status" value="1"/>
</dbReference>
<dbReference type="AlphaFoldDB" id="A0A2T0SJW3"/>
<dbReference type="OrthoDB" id="5506986at2"/>
<accession>A0A2T0SJW3</accession>
<feature type="signal peptide" evidence="1">
    <location>
        <begin position="1"/>
        <end position="30"/>
    </location>
</feature>
<name>A0A2T0SJW3_9ACTN</name>
<dbReference type="EMBL" id="PVZG01000001">
    <property type="protein sequence ID" value="PRY33685.1"/>
    <property type="molecule type" value="Genomic_DNA"/>
</dbReference>
<feature type="chain" id="PRO_5038904033" evidence="1">
    <location>
        <begin position="31"/>
        <end position="269"/>
    </location>
</feature>
<proteinExistence type="predicted"/>
<dbReference type="Gene3D" id="2.60.120.200">
    <property type="match status" value="1"/>
</dbReference>
<reference evidence="2 3" key="1">
    <citation type="submission" date="2018-03" db="EMBL/GenBank/DDBJ databases">
        <title>Genomic Encyclopedia of Archaeal and Bacterial Type Strains, Phase II (KMG-II): from individual species to whole genera.</title>
        <authorList>
            <person name="Goeker M."/>
        </authorList>
    </citation>
    <scope>NUCLEOTIDE SEQUENCE [LARGE SCALE GENOMIC DNA]</scope>
    <source>
        <strain evidence="2 3">DSM 45348</strain>
    </source>
</reference>
<protein>
    <submittedName>
        <fullName evidence="2">Concanavalin A-like lectin/glucanase superfamily protein</fullName>
    </submittedName>
</protein>
<dbReference type="InterPro" id="IPR013320">
    <property type="entry name" value="ConA-like_dom_sf"/>
</dbReference>
<evidence type="ECO:0000313" key="2">
    <source>
        <dbReference type="EMBL" id="PRY33685.1"/>
    </source>
</evidence>
<evidence type="ECO:0000256" key="1">
    <source>
        <dbReference type="SAM" id="SignalP"/>
    </source>
</evidence>
<evidence type="ECO:0000313" key="3">
    <source>
        <dbReference type="Proteomes" id="UP000239209"/>
    </source>
</evidence>